<proteinExistence type="predicted"/>
<protein>
    <submittedName>
        <fullName evidence="1">Secreted protein</fullName>
    </submittedName>
</protein>
<dbReference type="STRING" id="865937.Gilli_3565"/>
<accession>H2BWY9</accession>
<evidence type="ECO:0000313" key="1">
    <source>
        <dbReference type="EMBL" id="EHQ04162.1"/>
    </source>
</evidence>
<dbReference type="AlphaFoldDB" id="H2BWY9"/>
<name>H2BWY9_GILLR</name>
<gene>
    <name evidence="1" type="ORF">Gilli_3565</name>
</gene>
<dbReference type="EMBL" id="JH594606">
    <property type="protein sequence ID" value="EHQ04162.1"/>
    <property type="molecule type" value="Genomic_DNA"/>
</dbReference>
<dbReference type="HOGENOM" id="CLU_173141_0_0_10"/>
<keyword evidence="2" id="KW-1185">Reference proteome</keyword>
<dbReference type="Proteomes" id="UP000003844">
    <property type="component" value="Unassembled WGS sequence"/>
</dbReference>
<evidence type="ECO:0000313" key="2">
    <source>
        <dbReference type="Proteomes" id="UP000003844"/>
    </source>
</evidence>
<sequence>MNFVQKYVLIFISAALVLPSVISISHIYAHEKIVVCDTYQDAHLHNKTIDCELCKLHPTPFLSFEIQNFNLLEPLVINKKFFNSYLFLSNYQKLSFELRGPPVSA</sequence>
<dbReference type="eggNOG" id="ENOG5030TMZ">
    <property type="taxonomic scope" value="Bacteria"/>
</dbReference>
<organism evidence="1 2">
    <name type="scientific">Gillisia limnaea (strain DSM 15749 / LMG 21470 / R-8282)</name>
    <dbReference type="NCBI Taxonomy" id="865937"/>
    <lineage>
        <taxon>Bacteria</taxon>
        <taxon>Pseudomonadati</taxon>
        <taxon>Bacteroidota</taxon>
        <taxon>Flavobacteriia</taxon>
        <taxon>Flavobacteriales</taxon>
        <taxon>Flavobacteriaceae</taxon>
        <taxon>Gillisia</taxon>
    </lineage>
</organism>
<reference evidence="2" key="1">
    <citation type="journal article" date="2012" name="Stand. Genomic Sci.">
        <title>Genome sequence of the Antarctic rhodopsins-containing flavobacterium Gillisia limnaea type strain (R-8282(T)).</title>
        <authorList>
            <person name="Riedel T."/>
            <person name="Held B."/>
            <person name="Nolan M."/>
            <person name="Lucas S."/>
            <person name="Lapidus A."/>
            <person name="Tice H."/>
            <person name="Del Rio T.G."/>
            <person name="Cheng J.F."/>
            <person name="Han C."/>
            <person name="Tapia R."/>
            <person name="Goodwin L.A."/>
            <person name="Pitluck S."/>
            <person name="Liolios K."/>
            <person name="Mavromatis K."/>
            <person name="Pagani I."/>
            <person name="Ivanova N."/>
            <person name="Mikhailova N."/>
            <person name="Pati A."/>
            <person name="Chen A."/>
            <person name="Palaniappan K."/>
            <person name="Land M."/>
            <person name="Rohde M."/>
            <person name="Tindall B.J."/>
            <person name="Detter J.C."/>
            <person name="Goker M."/>
            <person name="Bristow J."/>
            <person name="Eisen J.A."/>
            <person name="Markowitz V."/>
            <person name="Hugenholtz P."/>
            <person name="Kyrpides N.C."/>
            <person name="Klenk H.P."/>
            <person name="Woyke T."/>
        </authorList>
    </citation>
    <scope>NUCLEOTIDE SEQUENCE [LARGE SCALE GENOMIC DNA]</scope>
    <source>
        <strain evidence="2">DSM 15749 / LMG 21470 / R-8282</strain>
    </source>
</reference>